<protein>
    <recommendedName>
        <fullName evidence="3">Tc1-like transposase DDE domain-containing protein</fullName>
    </recommendedName>
</protein>
<evidence type="ECO:0008006" key="3">
    <source>
        <dbReference type="Google" id="ProtNLM"/>
    </source>
</evidence>
<evidence type="ECO:0000313" key="1">
    <source>
        <dbReference type="EMBL" id="KAF9514658.1"/>
    </source>
</evidence>
<dbReference type="AlphaFoldDB" id="A0A9P6DXJ2"/>
<reference evidence="1" key="1">
    <citation type="journal article" date="2020" name="Nat. Commun.">
        <title>Large-scale genome sequencing of mycorrhizal fungi provides insights into the early evolution of symbiotic traits.</title>
        <authorList>
            <person name="Miyauchi S."/>
            <person name="Kiss E."/>
            <person name="Kuo A."/>
            <person name="Drula E."/>
            <person name="Kohler A."/>
            <person name="Sanchez-Garcia M."/>
            <person name="Morin E."/>
            <person name="Andreopoulos B."/>
            <person name="Barry K.W."/>
            <person name="Bonito G."/>
            <person name="Buee M."/>
            <person name="Carver A."/>
            <person name="Chen C."/>
            <person name="Cichocki N."/>
            <person name="Clum A."/>
            <person name="Culley D."/>
            <person name="Crous P.W."/>
            <person name="Fauchery L."/>
            <person name="Girlanda M."/>
            <person name="Hayes R.D."/>
            <person name="Keri Z."/>
            <person name="LaButti K."/>
            <person name="Lipzen A."/>
            <person name="Lombard V."/>
            <person name="Magnuson J."/>
            <person name="Maillard F."/>
            <person name="Murat C."/>
            <person name="Nolan M."/>
            <person name="Ohm R.A."/>
            <person name="Pangilinan J."/>
            <person name="Pereira M.F."/>
            <person name="Perotto S."/>
            <person name="Peter M."/>
            <person name="Pfister S."/>
            <person name="Riley R."/>
            <person name="Sitrit Y."/>
            <person name="Stielow J.B."/>
            <person name="Szollosi G."/>
            <person name="Zifcakova L."/>
            <person name="Stursova M."/>
            <person name="Spatafora J.W."/>
            <person name="Tedersoo L."/>
            <person name="Vaario L.M."/>
            <person name="Yamada A."/>
            <person name="Yan M."/>
            <person name="Wang P."/>
            <person name="Xu J."/>
            <person name="Bruns T."/>
            <person name="Baldrian P."/>
            <person name="Vilgalys R."/>
            <person name="Dunand C."/>
            <person name="Henrissat B."/>
            <person name="Grigoriev I.V."/>
            <person name="Hibbett D."/>
            <person name="Nagy L.G."/>
            <person name="Martin F.M."/>
        </authorList>
    </citation>
    <scope>NUCLEOTIDE SEQUENCE</scope>
    <source>
        <strain evidence="1">UP504</strain>
    </source>
</reference>
<evidence type="ECO:0000313" key="2">
    <source>
        <dbReference type="Proteomes" id="UP000886523"/>
    </source>
</evidence>
<comment type="caution">
    <text evidence="1">The sequence shown here is derived from an EMBL/GenBank/DDBJ whole genome shotgun (WGS) entry which is preliminary data.</text>
</comment>
<dbReference type="OrthoDB" id="2142724at2759"/>
<sequence length="60" mass="7124">MLYFQIWEGAFNSEAFLTFIKDLLMQMQPFPTHNSVIMMDNCQIHKDPHILEAITDVYVF</sequence>
<gene>
    <name evidence="1" type="ORF">BS47DRAFT_1294887</name>
</gene>
<dbReference type="Proteomes" id="UP000886523">
    <property type="component" value="Unassembled WGS sequence"/>
</dbReference>
<name>A0A9P6DXJ2_9AGAM</name>
<organism evidence="1 2">
    <name type="scientific">Hydnum rufescens UP504</name>
    <dbReference type="NCBI Taxonomy" id="1448309"/>
    <lineage>
        <taxon>Eukaryota</taxon>
        <taxon>Fungi</taxon>
        <taxon>Dikarya</taxon>
        <taxon>Basidiomycota</taxon>
        <taxon>Agaricomycotina</taxon>
        <taxon>Agaricomycetes</taxon>
        <taxon>Cantharellales</taxon>
        <taxon>Hydnaceae</taxon>
        <taxon>Hydnum</taxon>
    </lineage>
</organism>
<proteinExistence type="predicted"/>
<keyword evidence="2" id="KW-1185">Reference proteome</keyword>
<dbReference type="EMBL" id="MU128958">
    <property type="protein sequence ID" value="KAF9514658.1"/>
    <property type="molecule type" value="Genomic_DNA"/>
</dbReference>
<accession>A0A9P6DXJ2</accession>